<keyword evidence="3 12" id="KW-0812">Transmembrane</keyword>
<comment type="subcellular location">
    <subcellularLocation>
        <location evidence="1">Cell membrane</location>
        <topology evidence="1">Multi-pass membrane protein</topology>
    </subcellularLocation>
</comment>
<dbReference type="Pfam" id="PF00003">
    <property type="entry name" value="7tm_3"/>
    <property type="match status" value="1"/>
</dbReference>
<dbReference type="PRINTS" id="PR00248">
    <property type="entry name" value="GPCRMGR"/>
</dbReference>
<gene>
    <name evidence="14" type="ORF">ACEWY4_005201</name>
</gene>
<feature type="transmembrane region" description="Helical" evidence="12">
    <location>
        <begin position="834"/>
        <end position="857"/>
    </location>
</feature>
<sequence length="886" mass="98599">MQTAYSTSLSFKESCTRCLPTHVRSSATETLSFCEVNMRLFWFYVSLYGCYRITLSLHVPEDRSVVYMPGDVIIGGLFPIHEKVSSKEKPFPIECSDVSMIMLLGAQAMIYAINKINKSPELLPGVVIGYKIQDTCGDPSVATRATLKLLEQSDGDPKMCPLLQHSPGSEGVKAVIGESSSEVSAVVARLLAVPMVAQISYFSTSELLSSKLKFPSFLRTVPSDKHQTMAMAKFVNKQQWDIVGVIGSDDEYGKYGSETLLDHFNLMGTCIAFKEILPADFTENGALRREKLDEIFKKMKDNPTDAVVVFTKESNVRAILEEALKRGVRRTWIASDSWSTMTDICKQDNVKNIGKVIGFISQRKEIPGFKEYVRQLISQEKNKEGSFLLNYISQNPLCPHALAEDHSGSCALYDNGSEQKCLHWQCLENYIDEKYLYSIYLAVNVIGHALNSYLKCDHDRCRQNTTFPAWELLQEIQKVNTTVDNTTHIFFDENGDPSTGQEILEWKIEGSKVNIASIGVYETSGAVMLYSKIATDASLIPNCSKSCKPGYELVQMENSTCCKTCQPCEDKSFSEGGPGCKPCPSDQYASPQRDSCLDKDISFLEWTDGLSIALAMFDGLGVVLTVLVTLLFAVHRNTPVVKAAGGYLCFLCLLSLLACFASVIVSLAKPSEVTCKVTLPLFLLAFTLCTACVLANLLQIFVGFSFRVELLASTLKRLNKPAMVLCVSVGLQAVLCMVWFITEPPGKNTLHDSEKHITIACSNGNWIVCVAMFMYICLLSIVCFLFAYGGRKLPDLYKNARYVTVSMLVYLVVCVLFLPFYLNSVSKYRQGIQAASLLTSTYSLLICHFAPKCFIILCRKNINNESAIAEYIREHYQKKNINVVSH</sequence>
<protein>
    <recommendedName>
        <fullName evidence="13">G-protein coupled receptors family 3 profile domain-containing protein</fullName>
    </recommendedName>
</protein>
<keyword evidence="4" id="KW-0732">Signal</keyword>
<feature type="transmembrane region" description="Helical" evidence="12">
    <location>
        <begin position="646"/>
        <end position="667"/>
    </location>
</feature>
<dbReference type="Gene3D" id="3.40.50.2300">
    <property type="match status" value="2"/>
</dbReference>
<feature type="transmembrane region" description="Helical" evidence="12">
    <location>
        <begin position="612"/>
        <end position="634"/>
    </location>
</feature>
<dbReference type="InterPro" id="IPR001828">
    <property type="entry name" value="ANF_lig-bd_rcpt"/>
</dbReference>
<proteinExistence type="inferred from homology"/>
<dbReference type="Pfam" id="PF01094">
    <property type="entry name" value="ANF_receptor"/>
    <property type="match status" value="1"/>
</dbReference>
<keyword evidence="6" id="KW-0297">G-protein coupled receptor</keyword>
<evidence type="ECO:0000256" key="2">
    <source>
        <dbReference type="ARBA" id="ARBA00022475"/>
    </source>
</evidence>
<dbReference type="SUPFAM" id="SSF53822">
    <property type="entry name" value="Periplasmic binding protein-like I"/>
    <property type="match status" value="1"/>
</dbReference>
<dbReference type="AlphaFoldDB" id="A0ABD1KI95"/>
<feature type="transmembrane region" description="Helical" evidence="12">
    <location>
        <begin position="722"/>
        <end position="741"/>
    </location>
</feature>
<evidence type="ECO:0000256" key="10">
    <source>
        <dbReference type="ARBA" id="ARBA00023224"/>
    </source>
</evidence>
<dbReference type="PANTHER" id="PTHR24061:SF422">
    <property type="entry name" value="G-PROTEIN COUPLED RECEPTORS FAMILY 3 PROFILE DOMAIN-CONTAINING PROTEIN"/>
    <property type="match status" value="1"/>
</dbReference>
<dbReference type="FunFam" id="2.10.50.30:FF:000004">
    <property type="entry name" value="Taste receptor type 1 member 3-like protein"/>
    <property type="match status" value="1"/>
</dbReference>
<evidence type="ECO:0000256" key="1">
    <source>
        <dbReference type="ARBA" id="ARBA00004651"/>
    </source>
</evidence>
<keyword evidence="15" id="KW-1185">Reference proteome</keyword>
<evidence type="ECO:0000256" key="12">
    <source>
        <dbReference type="SAM" id="Phobius"/>
    </source>
</evidence>
<dbReference type="Proteomes" id="UP001591681">
    <property type="component" value="Unassembled WGS sequence"/>
</dbReference>
<evidence type="ECO:0000256" key="4">
    <source>
        <dbReference type="ARBA" id="ARBA00022729"/>
    </source>
</evidence>
<evidence type="ECO:0000256" key="3">
    <source>
        <dbReference type="ARBA" id="ARBA00022692"/>
    </source>
</evidence>
<evidence type="ECO:0000313" key="15">
    <source>
        <dbReference type="Proteomes" id="UP001591681"/>
    </source>
</evidence>
<dbReference type="InterPro" id="IPR017978">
    <property type="entry name" value="GPCR_3_C"/>
</dbReference>
<keyword evidence="2" id="KW-1003">Cell membrane</keyword>
<evidence type="ECO:0000256" key="8">
    <source>
        <dbReference type="ARBA" id="ARBA00023170"/>
    </source>
</evidence>
<comment type="similarity">
    <text evidence="11">Belongs to the G-protein coupled receptor 3 family. TAS1R subfamily.</text>
</comment>
<dbReference type="FunFam" id="3.40.50.2300:FF:000016">
    <property type="entry name" value="Taste 1 receptor member 2"/>
    <property type="match status" value="1"/>
</dbReference>
<evidence type="ECO:0000256" key="6">
    <source>
        <dbReference type="ARBA" id="ARBA00023040"/>
    </source>
</evidence>
<keyword evidence="10" id="KW-0807">Transducer</keyword>
<dbReference type="GO" id="GO:0004930">
    <property type="term" value="F:G protein-coupled receptor activity"/>
    <property type="evidence" value="ECO:0007669"/>
    <property type="project" value="UniProtKB-KW"/>
</dbReference>
<evidence type="ECO:0000256" key="7">
    <source>
        <dbReference type="ARBA" id="ARBA00023136"/>
    </source>
</evidence>
<dbReference type="PROSITE" id="PS50259">
    <property type="entry name" value="G_PROTEIN_RECEP_F3_4"/>
    <property type="match status" value="1"/>
</dbReference>
<keyword evidence="9" id="KW-0325">Glycoprotein</keyword>
<feature type="domain" description="G-protein coupled receptors family 3 profile" evidence="13">
    <location>
        <begin position="610"/>
        <end position="863"/>
    </location>
</feature>
<feature type="transmembrane region" description="Helical" evidence="12">
    <location>
        <begin position="679"/>
        <end position="702"/>
    </location>
</feature>
<feature type="transmembrane region" description="Helical" evidence="12">
    <location>
        <begin position="800"/>
        <end position="822"/>
    </location>
</feature>
<evidence type="ECO:0000259" key="13">
    <source>
        <dbReference type="PROSITE" id="PS50259"/>
    </source>
</evidence>
<keyword evidence="8" id="KW-0675">Receptor</keyword>
<dbReference type="InterPro" id="IPR000068">
    <property type="entry name" value="GPCR_3_Ca_sens_rcpt-rel"/>
</dbReference>
<keyword evidence="7 12" id="KW-0472">Membrane</keyword>
<dbReference type="InterPro" id="IPR000337">
    <property type="entry name" value="GPCR_3"/>
</dbReference>
<dbReference type="Gene3D" id="2.10.50.30">
    <property type="entry name" value="GPCR, family 3, nine cysteines domain"/>
    <property type="match status" value="1"/>
</dbReference>
<evidence type="ECO:0000256" key="5">
    <source>
        <dbReference type="ARBA" id="ARBA00022989"/>
    </source>
</evidence>
<dbReference type="InterPro" id="IPR038550">
    <property type="entry name" value="GPCR_3_9-Cys_sf"/>
</dbReference>
<evidence type="ECO:0000256" key="11">
    <source>
        <dbReference type="ARBA" id="ARBA00038492"/>
    </source>
</evidence>
<dbReference type="GO" id="GO:0005886">
    <property type="term" value="C:plasma membrane"/>
    <property type="evidence" value="ECO:0007669"/>
    <property type="project" value="UniProtKB-SubCell"/>
</dbReference>
<dbReference type="PANTHER" id="PTHR24061">
    <property type="entry name" value="CALCIUM-SENSING RECEPTOR-RELATED"/>
    <property type="match status" value="1"/>
</dbReference>
<feature type="transmembrane region" description="Helical" evidence="12">
    <location>
        <begin position="765"/>
        <end position="788"/>
    </location>
</feature>
<comment type="caution">
    <text evidence="14">The sequence shown here is derived from an EMBL/GenBank/DDBJ whole genome shotgun (WGS) entry which is preliminary data.</text>
</comment>
<keyword evidence="5 12" id="KW-1133">Transmembrane helix</keyword>
<accession>A0ABD1KI95</accession>
<name>A0ABD1KI95_9TELE</name>
<dbReference type="InterPro" id="IPR028082">
    <property type="entry name" value="Peripla_BP_I"/>
</dbReference>
<dbReference type="GO" id="GO:0050909">
    <property type="term" value="P:sensory perception of taste"/>
    <property type="evidence" value="ECO:0007669"/>
    <property type="project" value="UniProtKB-ARBA"/>
</dbReference>
<evidence type="ECO:0000313" key="14">
    <source>
        <dbReference type="EMBL" id="KAL2098721.1"/>
    </source>
</evidence>
<dbReference type="EMBL" id="JBHFQA010000005">
    <property type="protein sequence ID" value="KAL2098721.1"/>
    <property type="molecule type" value="Genomic_DNA"/>
</dbReference>
<organism evidence="14 15">
    <name type="scientific">Coilia grayii</name>
    <name type="common">Gray's grenadier anchovy</name>
    <dbReference type="NCBI Taxonomy" id="363190"/>
    <lineage>
        <taxon>Eukaryota</taxon>
        <taxon>Metazoa</taxon>
        <taxon>Chordata</taxon>
        <taxon>Craniata</taxon>
        <taxon>Vertebrata</taxon>
        <taxon>Euteleostomi</taxon>
        <taxon>Actinopterygii</taxon>
        <taxon>Neopterygii</taxon>
        <taxon>Teleostei</taxon>
        <taxon>Clupei</taxon>
        <taxon>Clupeiformes</taxon>
        <taxon>Clupeoidei</taxon>
        <taxon>Engraulidae</taxon>
        <taxon>Coilinae</taxon>
        <taxon>Coilia</taxon>
    </lineage>
</organism>
<reference evidence="14 15" key="1">
    <citation type="submission" date="2024-09" db="EMBL/GenBank/DDBJ databases">
        <title>A chromosome-level genome assembly of Gray's grenadier anchovy, Coilia grayii.</title>
        <authorList>
            <person name="Fu Z."/>
        </authorList>
    </citation>
    <scope>NUCLEOTIDE SEQUENCE [LARGE SCALE GENOMIC DNA]</scope>
    <source>
        <strain evidence="14">G4</strain>
        <tissue evidence="14">Muscle</tissue>
    </source>
</reference>
<evidence type="ECO:0000256" key="9">
    <source>
        <dbReference type="ARBA" id="ARBA00023180"/>
    </source>
</evidence>